<dbReference type="Pfam" id="PF00126">
    <property type="entry name" value="HTH_1"/>
    <property type="match status" value="1"/>
</dbReference>
<dbReference type="STRING" id="112901.SAMN04488500_103191"/>
<dbReference type="FunFam" id="1.10.10.10:FF:000001">
    <property type="entry name" value="LysR family transcriptional regulator"/>
    <property type="match status" value="1"/>
</dbReference>
<keyword evidence="7" id="KW-1185">Reference proteome</keyword>
<feature type="domain" description="HTH lysR-type" evidence="5">
    <location>
        <begin position="1"/>
        <end position="58"/>
    </location>
</feature>
<dbReference type="SUPFAM" id="SSF46785">
    <property type="entry name" value="Winged helix' DNA-binding domain"/>
    <property type="match status" value="1"/>
</dbReference>
<dbReference type="SUPFAM" id="SSF53850">
    <property type="entry name" value="Periplasmic binding protein-like II"/>
    <property type="match status" value="1"/>
</dbReference>
<gene>
    <name evidence="6" type="ORF">SAMN04488500_103191</name>
</gene>
<protein>
    <submittedName>
        <fullName evidence="6">DNA-binding transcriptional regulator, LysR family</fullName>
    </submittedName>
</protein>
<dbReference type="PRINTS" id="PR00039">
    <property type="entry name" value="HTHLYSR"/>
</dbReference>
<evidence type="ECO:0000313" key="7">
    <source>
        <dbReference type="Proteomes" id="UP000192738"/>
    </source>
</evidence>
<keyword evidence="4" id="KW-0804">Transcription</keyword>
<dbReference type="Proteomes" id="UP000192738">
    <property type="component" value="Unassembled WGS sequence"/>
</dbReference>
<evidence type="ECO:0000259" key="5">
    <source>
        <dbReference type="PROSITE" id="PS50931"/>
    </source>
</evidence>
<dbReference type="GO" id="GO:0003700">
    <property type="term" value="F:DNA-binding transcription factor activity"/>
    <property type="evidence" value="ECO:0007669"/>
    <property type="project" value="InterPro"/>
</dbReference>
<dbReference type="RefSeq" id="WP_084574525.1">
    <property type="nucleotide sequence ID" value="NZ_CP155572.1"/>
</dbReference>
<name>A0A1W1ZCY8_9FIRM</name>
<sequence>MEIKNISTFLCVAELSSFTKAANRLGYVQSTVTMQIKQLETELGVILFDRIGKKVELTSYGQEFMVYANHLVKISEQAKLIGKHPGKIEGNLRVGILESLLIWVLSEKLLQYYKSFPLIRIRIKNAPANELFQMLKQNELDIVYLLDKKLCNKDFICAWSEPVKIVFVTYPQNPLANKKNILLQDLVDQPLILTENEGFYRNALEDIAMQKGIVFQPLLGIDNTSAIVKLLKQGLGISFLPEYVIKESVMKNELAIIDVEDCTIQFWSQLFYHKDKWLTPQMESFIDLIKNSNTSEKPPSLVL</sequence>
<dbReference type="CDD" id="cd05466">
    <property type="entry name" value="PBP2_LTTR_substrate"/>
    <property type="match status" value="1"/>
</dbReference>
<dbReference type="AlphaFoldDB" id="A0A1W1ZCY8"/>
<dbReference type="PANTHER" id="PTHR30126:SF100">
    <property type="entry name" value="LYSR-FAMILY TRANSCRIPTIONAL REGULATOR"/>
    <property type="match status" value="1"/>
</dbReference>
<evidence type="ECO:0000256" key="3">
    <source>
        <dbReference type="ARBA" id="ARBA00023125"/>
    </source>
</evidence>
<keyword evidence="2" id="KW-0805">Transcription regulation</keyword>
<organism evidence="6 7">
    <name type="scientific">Sporomusa malonica</name>
    <dbReference type="NCBI Taxonomy" id="112901"/>
    <lineage>
        <taxon>Bacteria</taxon>
        <taxon>Bacillati</taxon>
        <taxon>Bacillota</taxon>
        <taxon>Negativicutes</taxon>
        <taxon>Selenomonadales</taxon>
        <taxon>Sporomusaceae</taxon>
        <taxon>Sporomusa</taxon>
    </lineage>
</organism>
<keyword evidence="3 6" id="KW-0238">DNA-binding</keyword>
<dbReference type="Pfam" id="PF03466">
    <property type="entry name" value="LysR_substrate"/>
    <property type="match status" value="1"/>
</dbReference>
<dbReference type="InterPro" id="IPR036390">
    <property type="entry name" value="WH_DNA-bd_sf"/>
</dbReference>
<evidence type="ECO:0000256" key="4">
    <source>
        <dbReference type="ARBA" id="ARBA00023163"/>
    </source>
</evidence>
<dbReference type="PROSITE" id="PS50931">
    <property type="entry name" value="HTH_LYSR"/>
    <property type="match status" value="1"/>
</dbReference>
<evidence type="ECO:0000256" key="2">
    <source>
        <dbReference type="ARBA" id="ARBA00023015"/>
    </source>
</evidence>
<dbReference type="InterPro" id="IPR036388">
    <property type="entry name" value="WH-like_DNA-bd_sf"/>
</dbReference>
<dbReference type="InterPro" id="IPR000847">
    <property type="entry name" value="LysR_HTH_N"/>
</dbReference>
<dbReference type="OrthoDB" id="1684752at2"/>
<evidence type="ECO:0000313" key="6">
    <source>
        <dbReference type="EMBL" id="SMC46254.1"/>
    </source>
</evidence>
<dbReference type="EMBL" id="FWXI01000003">
    <property type="protein sequence ID" value="SMC46254.1"/>
    <property type="molecule type" value="Genomic_DNA"/>
</dbReference>
<dbReference type="Gene3D" id="1.10.10.10">
    <property type="entry name" value="Winged helix-like DNA-binding domain superfamily/Winged helix DNA-binding domain"/>
    <property type="match status" value="1"/>
</dbReference>
<dbReference type="Gene3D" id="3.40.190.290">
    <property type="match status" value="1"/>
</dbReference>
<evidence type="ECO:0000256" key="1">
    <source>
        <dbReference type="ARBA" id="ARBA00009437"/>
    </source>
</evidence>
<comment type="similarity">
    <text evidence="1">Belongs to the LysR transcriptional regulatory family.</text>
</comment>
<proteinExistence type="inferred from homology"/>
<accession>A0A1W1ZCY8</accession>
<dbReference type="PANTHER" id="PTHR30126">
    <property type="entry name" value="HTH-TYPE TRANSCRIPTIONAL REGULATOR"/>
    <property type="match status" value="1"/>
</dbReference>
<dbReference type="InterPro" id="IPR005119">
    <property type="entry name" value="LysR_subst-bd"/>
</dbReference>
<dbReference type="GO" id="GO:0000976">
    <property type="term" value="F:transcription cis-regulatory region binding"/>
    <property type="evidence" value="ECO:0007669"/>
    <property type="project" value="TreeGrafter"/>
</dbReference>
<reference evidence="6 7" key="1">
    <citation type="submission" date="2017-04" db="EMBL/GenBank/DDBJ databases">
        <authorList>
            <person name="Afonso C.L."/>
            <person name="Miller P.J."/>
            <person name="Scott M.A."/>
            <person name="Spackman E."/>
            <person name="Goraichik I."/>
            <person name="Dimitrov K.M."/>
            <person name="Suarez D.L."/>
            <person name="Swayne D.E."/>
        </authorList>
    </citation>
    <scope>NUCLEOTIDE SEQUENCE [LARGE SCALE GENOMIC DNA]</scope>
    <source>
        <strain evidence="6 7">DSM 5090</strain>
    </source>
</reference>